<evidence type="ECO:0000256" key="1">
    <source>
        <dbReference type="SAM" id="MobiDB-lite"/>
    </source>
</evidence>
<name>A0AAD6MWT3_9EURO</name>
<reference evidence="2" key="2">
    <citation type="submission" date="2023-01" db="EMBL/GenBank/DDBJ databases">
        <authorList>
            <person name="Petersen C."/>
        </authorList>
    </citation>
    <scope>NUCLEOTIDE SEQUENCE</scope>
    <source>
        <strain evidence="2">IBT 17514</strain>
    </source>
</reference>
<keyword evidence="3" id="KW-1185">Reference proteome</keyword>
<reference evidence="2" key="1">
    <citation type="journal article" date="2023" name="IMA Fungus">
        <title>Comparative genomic study of the Penicillium genus elucidates a diverse pangenome and 15 lateral gene transfer events.</title>
        <authorList>
            <person name="Petersen C."/>
            <person name="Sorensen T."/>
            <person name="Nielsen M.R."/>
            <person name="Sondergaard T.E."/>
            <person name="Sorensen J.L."/>
            <person name="Fitzpatrick D.A."/>
            <person name="Frisvad J.C."/>
            <person name="Nielsen K.L."/>
        </authorList>
    </citation>
    <scope>NUCLEOTIDE SEQUENCE</scope>
    <source>
        <strain evidence="2">IBT 17514</strain>
    </source>
</reference>
<dbReference type="EMBL" id="JAQJAN010000006">
    <property type="protein sequence ID" value="KAJ5727602.1"/>
    <property type="molecule type" value="Genomic_DNA"/>
</dbReference>
<gene>
    <name evidence="2" type="ORF">N7493_005422</name>
</gene>
<comment type="caution">
    <text evidence="2">The sequence shown here is derived from an EMBL/GenBank/DDBJ whole genome shotgun (WGS) entry which is preliminary data.</text>
</comment>
<dbReference type="AlphaFoldDB" id="A0AAD6MWT3"/>
<organism evidence="2 3">
    <name type="scientific">Penicillium malachiteum</name>
    <dbReference type="NCBI Taxonomy" id="1324776"/>
    <lineage>
        <taxon>Eukaryota</taxon>
        <taxon>Fungi</taxon>
        <taxon>Dikarya</taxon>
        <taxon>Ascomycota</taxon>
        <taxon>Pezizomycotina</taxon>
        <taxon>Eurotiomycetes</taxon>
        <taxon>Eurotiomycetidae</taxon>
        <taxon>Eurotiales</taxon>
        <taxon>Aspergillaceae</taxon>
        <taxon>Penicillium</taxon>
    </lineage>
</organism>
<sequence>MSSSTSEQDPLTSESDHHEHSANLKSSDPASSAQAGAPAAVTAAASPASSRTPTSGASRRILTNEEFLANAFKALDPKKLKVDCRKLAKLCGVIQKSAGNRWGALRKKYGIIIKGFYSDEDDDDDNA</sequence>
<evidence type="ECO:0000313" key="3">
    <source>
        <dbReference type="Proteomes" id="UP001215712"/>
    </source>
</evidence>
<feature type="compositionally biased region" description="Low complexity" evidence="1">
    <location>
        <begin position="26"/>
        <end position="60"/>
    </location>
</feature>
<protein>
    <submittedName>
        <fullName evidence="2">Uncharacterized protein</fullName>
    </submittedName>
</protein>
<proteinExistence type="predicted"/>
<accession>A0AAD6MWT3</accession>
<dbReference type="Proteomes" id="UP001215712">
    <property type="component" value="Unassembled WGS sequence"/>
</dbReference>
<feature type="region of interest" description="Disordered" evidence="1">
    <location>
        <begin position="1"/>
        <end position="60"/>
    </location>
</feature>
<feature type="compositionally biased region" description="Polar residues" evidence="1">
    <location>
        <begin position="1"/>
        <end position="13"/>
    </location>
</feature>
<evidence type="ECO:0000313" key="2">
    <source>
        <dbReference type="EMBL" id="KAJ5727602.1"/>
    </source>
</evidence>